<organism evidence="3 4">
    <name type="scientific">Thermothelomyces thermophilus (strain ATCC 42464 / BCRC 31852 / DSM 1799)</name>
    <name type="common">Sporotrichum thermophile</name>
    <dbReference type="NCBI Taxonomy" id="573729"/>
    <lineage>
        <taxon>Eukaryota</taxon>
        <taxon>Fungi</taxon>
        <taxon>Dikarya</taxon>
        <taxon>Ascomycota</taxon>
        <taxon>Pezizomycotina</taxon>
        <taxon>Sordariomycetes</taxon>
        <taxon>Sordariomycetidae</taxon>
        <taxon>Sordariales</taxon>
        <taxon>Chaetomiaceae</taxon>
        <taxon>Thermothelomyces</taxon>
    </lineage>
</organism>
<accession>G2QHQ5</accession>
<protein>
    <submittedName>
        <fullName evidence="3">Uncharacterized protein</fullName>
    </submittedName>
</protein>
<feature type="region of interest" description="Disordered" evidence="2">
    <location>
        <begin position="309"/>
        <end position="372"/>
    </location>
</feature>
<evidence type="ECO:0000256" key="2">
    <source>
        <dbReference type="SAM" id="MobiDB-lite"/>
    </source>
</evidence>
<evidence type="ECO:0000313" key="4">
    <source>
        <dbReference type="Proteomes" id="UP000007322"/>
    </source>
</evidence>
<feature type="compositionally biased region" description="Basic and acidic residues" evidence="2">
    <location>
        <begin position="261"/>
        <end position="273"/>
    </location>
</feature>
<dbReference type="EMBL" id="CP003005">
    <property type="protein sequence ID" value="AEO58915.1"/>
    <property type="molecule type" value="Genomic_DNA"/>
</dbReference>
<dbReference type="PANTHER" id="PTHR12111">
    <property type="entry name" value="SPLICING FACTOR YJU2"/>
    <property type="match status" value="1"/>
</dbReference>
<dbReference type="GeneID" id="11513791"/>
<dbReference type="HOGENOM" id="CLU_050402_0_0_1"/>
<dbReference type="PANTHER" id="PTHR12111:SF2">
    <property type="entry name" value="SPLICING FACTOR YJU2B-RELATED"/>
    <property type="match status" value="1"/>
</dbReference>
<evidence type="ECO:0000256" key="1">
    <source>
        <dbReference type="ARBA" id="ARBA00005595"/>
    </source>
</evidence>
<dbReference type="OrthoDB" id="360327at2759"/>
<dbReference type="InParanoid" id="G2QHQ5"/>
<name>G2QHQ5_THET4</name>
<dbReference type="OMA" id="YDDAMYK"/>
<dbReference type="eggNOG" id="KOG2990">
    <property type="taxonomic scope" value="Eukaryota"/>
</dbReference>
<dbReference type="KEGG" id="mtm:MYCTH_2306658"/>
<sequence length="372" mass="41132">MQGFNMGRYIPPSAAGTTTSGNRLHKKHPLGSRASKLASHGILIVRFELPFAIWCAHCPRPTTIGQGVRFNAEKRRAGSYYTTPIWSFKIRHGACGGEIEIRTDPKNSEFVVVSGARRRDYGADPERDDSLVKSDFVIPTPRERAEQRESAFGKLEKTIADREQLESANQRIGELLEAAERQWEDPYALNQRLRKAFREGRHKREREAARAEELKERLGLGIELLPETEEDARRAKLVDFGSVDVEGSSAGGVDKALAKPLFDRGPDRTEKGEGVGGPARGSRRLKSEIEAARRRDYLASEIVSNTRAAKDPFLDFSSREGTPKGPVRLPGLKRKRPAEEASDTPQTASGTGGTPNKVVPTTALVNYNSDSE</sequence>
<dbReference type="InterPro" id="IPR007590">
    <property type="entry name" value="Saf4/Yju2"/>
</dbReference>
<proteinExistence type="inferred from homology"/>
<evidence type="ECO:0000313" key="3">
    <source>
        <dbReference type="EMBL" id="AEO58915.1"/>
    </source>
</evidence>
<dbReference type="GO" id="GO:0005684">
    <property type="term" value="C:U2-type spliceosomal complex"/>
    <property type="evidence" value="ECO:0007669"/>
    <property type="project" value="TreeGrafter"/>
</dbReference>
<feature type="region of interest" description="Disordered" evidence="2">
    <location>
        <begin position="259"/>
        <end position="290"/>
    </location>
</feature>
<dbReference type="STRING" id="573729.G2QHQ5"/>
<comment type="similarity">
    <text evidence="1">Belongs to the CWC16 family.</text>
</comment>
<gene>
    <name evidence="3" type="ORF">MYCTH_2306658</name>
</gene>
<reference evidence="3 4" key="1">
    <citation type="journal article" date="2011" name="Nat. Biotechnol.">
        <title>Comparative genomic analysis of the thermophilic biomass-degrading fungi Myceliophthora thermophila and Thielavia terrestris.</title>
        <authorList>
            <person name="Berka R.M."/>
            <person name="Grigoriev I.V."/>
            <person name="Otillar R."/>
            <person name="Salamov A."/>
            <person name="Grimwood J."/>
            <person name="Reid I."/>
            <person name="Ishmael N."/>
            <person name="John T."/>
            <person name="Darmond C."/>
            <person name="Moisan M.-C."/>
            <person name="Henrissat B."/>
            <person name="Coutinho P.M."/>
            <person name="Lombard V."/>
            <person name="Natvig D.O."/>
            <person name="Lindquist E."/>
            <person name="Schmutz J."/>
            <person name="Lucas S."/>
            <person name="Harris P."/>
            <person name="Powlowski J."/>
            <person name="Bellemare A."/>
            <person name="Taylor D."/>
            <person name="Butler G."/>
            <person name="de Vries R.P."/>
            <person name="Allijn I.E."/>
            <person name="van den Brink J."/>
            <person name="Ushinsky S."/>
            <person name="Storms R."/>
            <person name="Powell A.J."/>
            <person name="Paulsen I.T."/>
            <person name="Elbourne L.D.H."/>
            <person name="Baker S.E."/>
            <person name="Magnuson J."/>
            <person name="LaBoissiere S."/>
            <person name="Clutterbuck A.J."/>
            <person name="Martinez D."/>
            <person name="Wogulis M."/>
            <person name="de Leon A.L."/>
            <person name="Rey M.W."/>
            <person name="Tsang A."/>
        </authorList>
    </citation>
    <scope>NUCLEOTIDE SEQUENCE [LARGE SCALE GENOMIC DNA]</scope>
    <source>
        <strain evidence="4">ATCC 42464 / BCRC 31852 / DSM 1799</strain>
    </source>
</reference>
<keyword evidence="4" id="KW-1185">Reference proteome</keyword>
<dbReference type="GO" id="GO:0071014">
    <property type="term" value="C:post-mRNA release spliceosomal complex"/>
    <property type="evidence" value="ECO:0007669"/>
    <property type="project" value="TreeGrafter"/>
</dbReference>
<dbReference type="Proteomes" id="UP000007322">
    <property type="component" value="Chromosome 4"/>
</dbReference>
<feature type="compositionally biased region" description="Polar residues" evidence="2">
    <location>
        <begin position="363"/>
        <end position="372"/>
    </location>
</feature>
<dbReference type="VEuPathDB" id="FungiDB:MYCTH_2306658"/>
<dbReference type="Pfam" id="PF04502">
    <property type="entry name" value="Saf4_Yju2"/>
    <property type="match status" value="1"/>
</dbReference>
<feature type="region of interest" description="Disordered" evidence="2">
    <location>
        <begin position="11"/>
        <end position="30"/>
    </location>
</feature>
<dbReference type="GO" id="GO:0000398">
    <property type="term" value="P:mRNA splicing, via spliceosome"/>
    <property type="evidence" value="ECO:0007669"/>
    <property type="project" value="InterPro"/>
</dbReference>
<dbReference type="AlphaFoldDB" id="G2QHQ5"/>
<dbReference type="RefSeq" id="XP_003664160.1">
    <property type="nucleotide sequence ID" value="XM_003664112.1"/>
</dbReference>
<feature type="compositionally biased region" description="Basic and acidic residues" evidence="2">
    <location>
        <begin position="309"/>
        <end position="322"/>
    </location>
</feature>